<protein>
    <submittedName>
        <fullName evidence="6">TetR/AcrR family transcriptional regulator</fullName>
    </submittedName>
</protein>
<organism evidence="6 7">
    <name type="scientific">Actinotalea soli</name>
    <dbReference type="NCBI Taxonomy" id="2819234"/>
    <lineage>
        <taxon>Bacteria</taxon>
        <taxon>Bacillati</taxon>
        <taxon>Actinomycetota</taxon>
        <taxon>Actinomycetes</taxon>
        <taxon>Micrococcales</taxon>
        <taxon>Cellulomonadaceae</taxon>
        <taxon>Actinotalea</taxon>
    </lineage>
</organism>
<keyword evidence="2 4" id="KW-0238">DNA-binding</keyword>
<evidence type="ECO:0000256" key="3">
    <source>
        <dbReference type="ARBA" id="ARBA00023163"/>
    </source>
</evidence>
<dbReference type="InterPro" id="IPR050109">
    <property type="entry name" value="HTH-type_TetR-like_transc_reg"/>
</dbReference>
<dbReference type="InterPro" id="IPR009057">
    <property type="entry name" value="Homeodomain-like_sf"/>
</dbReference>
<dbReference type="Proteomes" id="UP000664209">
    <property type="component" value="Unassembled WGS sequence"/>
</dbReference>
<keyword evidence="7" id="KW-1185">Reference proteome</keyword>
<reference evidence="6" key="1">
    <citation type="submission" date="2021-03" db="EMBL/GenBank/DDBJ databases">
        <title>Actinotalea soli sp. nov., isolated from soil.</title>
        <authorList>
            <person name="Ping W."/>
            <person name="Zhang J."/>
        </authorList>
    </citation>
    <scope>NUCLEOTIDE SEQUENCE</scope>
    <source>
        <strain evidence="6">BY-33</strain>
    </source>
</reference>
<dbReference type="EMBL" id="JAGEMK010000002">
    <property type="protein sequence ID" value="MBO1751027.1"/>
    <property type="molecule type" value="Genomic_DNA"/>
</dbReference>
<evidence type="ECO:0000313" key="6">
    <source>
        <dbReference type="EMBL" id="MBO1751027.1"/>
    </source>
</evidence>
<dbReference type="Pfam" id="PF13305">
    <property type="entry name" value="TetR_C_33"/>
    <property type="match status" value="1"/>
</dbReference>
<feature type="DNA-binding region" description="H-T-H motif" evidence="4">
    <location>
        <begin position="30"/>
        <end position="49"/>
    </location>
</feature>
<proteinExistence type="predicted"/>
<evidence type="ECO:0000256" key="1">
    <source>
        <dbReference type="ARBA" id="ARBA00023015"/>
    </source>
</evidence>
<dbReference type="PANTHER" id="PTHR30055:SF220">
    <property type="entry name" value="TETR-FAMILY REGULATORY PROTEIN"/>
    <property type="match status" value="1"/>
</dbReference>
<evidence type="ECO:0000313" key="7">
    <source>
        <dbReference type="Proteomes" id="UP000664209"/>
    </source>
</evidence>
<keyword evidence="1" id="KW-0805">Transcription regulation</keyword>
<dbReference type="Pfam" id="PF00440">
    <property type="entry name" value="TetR_N"/>
    <property type="match status" value="1"/>
</dbReference>
<dbReference type="InterPro" id="IPR036271">
    <property type="entry name" value="Tet_transcr_reg_TetR-rel_C_sf"/>
</dbReference>
<evidence type="ECO:0000256" key="2">
    <source>
        <dbReference type="ARBA" id="ARBA00023125"/>
    </source>
</evidence>
<dbReference type="SUPFAM" id="SSF46689">
    <property type="entry name" value="Homeodomain-like"/>
    <property type="match status" value="1"/>
</dbReference>
<name>A0A939RSF4_9CELL</name>
<comment type="caution">
    <text evidence="6">The sequence shown here is derived from an EMBL/GenBank/DDBJ whole genome shotgun (WGS) entry which is preliminary data.</text>
</comment>
<sequence length="178" mass="19543">METYHHGSLRAELLELAAQTLESSGVHALSLRDLARRAGVSHAAPIHHFGSRTGLLTELACQGFEGLAAALSDAGEDLDDAGVAYVRWGVGHPGLYGVMWQTELLDRTHEPLERARRDAWHHLERRLGPSTEARRTDALAAFALVHGVVQLILVGAEPRIQDDEASLRDLLRRLRPVS</sequence>
<dbReference type="PROSITE" id="PS50977">
    <property type="entry name" value="HTH_TETR_2"/>
    <property type="match status" value="1"/>
</dbReference>
<dbReference type="GO" id="GO:0003700">
    <property type="term" value="F:DNA-binding transcription factor activity"/>
    <property type="evidence" value="ECO:0007669"/>
    <property type="project" value="TreeGrafter"/>
</dbReference>
<dbReference type="GO" id="GO:0000976">
    <property type="term" value="F:transcription cis-regulatory region binding"/>
    <property type="evidence" value="ECO:0007669"/>
    <property type="project" value="TreeGrafter"/>
</dbReference>
<gene>
    <name evidence="6" type="ORF">J4G33_04345</name>
</gene>
<dbReference type="InterPro" id="IPR025996">
    <property type="entry name" value="MT1864/Rv1816-like_C"/>
</dbReference>
<dbReference type="SUPFAM" id="SSF48498">
    <property type="entry name" value="Tetracyclin repressor-like, C-terminal domain"/>
    <property type="match status" value="1"/>
</dbReference>
<evidence type="ECO:0000256" key="4">
    <source>
        <dbReference type="PROSITE-ProRule" id="PRU00335"/>
    </source>
</evidence>
<dbReference type="RefSeq" id="WP_208054724.1">
    <property type="nucleotide sequence ID" value="NZ_JAGEMK010000002.1"/>
</dbReference>
<feature type="domain" description="HTH tetR-type" evidence="5">
    <location>
        <begin position="7"/>
        <end position="67"/>
    </location>
</feature>
<dbReference type="AlphaFoldDB" id="A0A939RSF4"/>
<accession>A0A939RSF4</accession>
<dbReference type="InterPro" id="IPR001647">
    <property type="entry name" value="HTH_TetR"/>
</dbReference>
<keyword evidence="3" id="KW-0804">Transcription</keyword>
<dbReference type="Gene3D" id="1.10.357.10">
    <property type="entry name" value="Tetracycline Repressor, domain 2"/>
    <property type="match status" value="1"/>
</dbReference>
<dbReference type="PANTHER" id="PTHR30055">
    <property type="entry name" value="HTH-TYPE TRANSCRIPTIONAL REGULATOR RUTR"/>
    <property type="match status" value="1"/>
</dbReference>
<evidence type="ECO:0000259" key="5">
    <source>
        <dbReference type="PROSITE" id="PS50977"/>
    </source>
</evidence>